<name>A0AAV4SQW8_CAEEX</name>
<reference evidence="1 2" key="1">
    <citation type="submission" date="2021-06" db="EMBL/GenBank/DDBJ databases">
        <title>Caerostris extrusa draft genome.</title>
        <authorList>
            <person name="Kono N."/>
            <person name="Arakawa K."/>
        </authorList>
    </citation>
    <scope>NUCLEOTIDE SEQUENCE [LARGE SCALE GENOMIC DNA]</scope>
</reference>
<keyword evidence="2" id="KW-1185">Reference proteome</keyword>
<dbReference type="EMBL" id="BPLR01009818">
    <property type="protein sequence ID" value="GIY34847.1"/>
    <property type="molecule type" value="Genomic_DNA"/>
</dbReference>
<dbReference type="AlphaFoldDB" id="A0AAV4SQW8"/>
<proteinExistence type="predicted"/>
<evidence type="ECO:0000313" key="2">
    <source>
        <dbReference type="Proteomes" id="UP001054945"/>
    </source>
</evidence>
<accession>A0AAV4SQW8</accession>
<organism evidence="1 2">
    <name type="scientific">Caerostris extrusa</name>
    <name type="common">Bark spider</name>
    <name type="synonym">Caerostris bankana</name>
    <dbReference type="NCBI Taxonomy" id="172846"/>
    <lineage>
        <taxon>Eukaryota</taxon>
        <taxon>Metazoa</taxon>
        <taxon>Ecdysozoa</taxon>
        <taxon>Arthropoda</taxon>
        <taxon>Chelicerata</taxon>
        <taxon>Arachnida</taxon>
        <taxon>Araneae</taxon>
        <taxon>Araneomorphae</taxon>
        <taxon>Entelegynae</taxon>
        <taxon>Araneoidea</taxon>
        <taxon>Araneidae</taxon>
        <taxon>Caerostris</taxon>
    </lineage>
</organism>
<dbReference type="Proteomes" id="UP001054945">
    <property type="component" value="Unassembled WGS sequence"/>
</dbReference>
<protein>
    <submittedName>
        <fullName evidence="1">Uncharacterized protein</fullName>
    </submittedName>
</protein>
<sequence>MKGCLEKDFPLLKFQTIAEGASNSNAVVSIEEQQNHSVSEQRPITLFCHLMKGERFSTRRGFPRLLKETSIQAISRRCGATFEFERVFKLGLVQWPKVPVFRFFK</sequence>
<comment type="caution">
    <text evidence="1">The sequence shown here is derived from an EMBL/GenBank/DDBJ whole genome shotgun (WGS) entry which is preliminary data.</text>
</comment>
<evidence type="ECO:0000313" key="1">
    <source>
        <dbReference type="EMBL" id="GIY34847.1"/>
    </source>
</evidence>
<gene>
    <name evidence="1" type="ORF">CEXT_599021</name>
</gene>